<dbReference type="EMBL" id="BAAAFZ010000047">
    <property type="protein sequence ID" value="GAA0590339.1"/>
    <property type="molecule type" value="Genomic_DNA"/>
</dbReference>
<comment type="caution">
    <text evidence="1">The sequence shown here is derived from an EMBL/GenBank/DDBJ whole genome shotgun (WGS) entry which is preliminary data.</text>
</comment>
<name>A0ABN1FGP6_9PROT</name>
<keyword evidence="2" id="KW-1185">Reference proteome</keyword>
<proteinExistence type="predicted"/>
<dbReference type="Proteomes" id="UP001501588">
    <property type="component" value="Unassembled WGS sequence"/>
</dbReference>
<evidence type="ECO:0008006" key="3">
    <source>
        <dbReference type="Google" id="ProtNLM"/>
    </source>
</evidence>
<dbReference type="SUPFAM" id="SSF48208">
    <property type="entry name" value="Six-hairpin glycosidases"/>
    <property type="match status" value="1"/>
</dbReference>
<gene>
    <name evidence="1" type="ORF">GCM10009416_31100</name>
</gene>
<protein>
    <recommendedName>
        <fullName evidence="3">Heparinase</fullName>
    </recommendedName>
</protein>
<dbReference type="InterPro" id="IPR008928">
    <property type="entry name" value="6-hairpin_glycosidase_sf"/>
</dbReference>
<sequence>MPPDIPTDPGPYAAFIARYLMQPVAPGSSEPRAAAETEAAVGGDRWFWADDNAKVLEFLTLPAVWRRHPREVADAFRFLASLCHGPFILRRRGHPRLEEVSNDGGGRARFAHTFMSIECDLPKGVVQVGMRFHDGRNARNLTLTGNHVQFVQGGVRHTLDAEDAIAAWDIRRGDDGRLRLWHASELFFDGGGTRLRLGRLTYAYGFDARSMAIDAEAALDLDPAAGDVSEVVLTIGQDDLSHGAGGVGYGALHAEVPGPAPPLRVLAGEPAKRRHPAPGAAYWCLAQRDGMRGFALGIHSLPREPARVSAFRVAGRVPDRLHWVASEHLFPAPARGARLVAAERKWITSGGFYDRVSDCAGLLRGHDAAPGAVPLDLSVSYDYGAELGAFARCVRGLSGDGGPSDPRLRDEARALYDRYLGVYAENLLGAHRGGDAGAVFSRPLAFVAQSLVDMLAATGEARYREMLRGAMEVLLAFQRTQTDVAGGPSAVFLMGQSGGSAVPFMDCHSAALLALVRAMPVLEDERFAAALDHGLGAYCLATLRFELGRLRSKQDTVGVDFVDSAGKRRVMGGEWNFCAALTLRAFKALRRSRHPAIQAIEEKHRDRLGLLAAVMHDQIRRSMRPREGGALEVRTSVLSGEGNSETQPWAALALAEDALDD</sequence>
<accession>A0ABN1FGP6</accession>
<evidence type="ECO:0000313" key="2">
    <source>
        <dbReference type="Proteomes" id="UP001501588"/>
    </source>
</evidence>
<evidence type="ECO:0000313" key="1">
    <source>
        <dbReference type="EMBL" id="GAA0590339.1"/>
    </source>
</evidence>
<dbReference type="RefSeq" id="WP_343896272.1">
    <property type="nucleotide sequence ID" value="NZ_BAAAFZ010000047.1"/>
</dbReference>
<organism evidence="1 2">
    <name type="scientific">Craurococcus roseus</name>
    <dbReference type="NCBI Taxonomy" id="77585"/>
    <lineage>
        <taxon>Bacteria</taxon>
        <taxon>Pseudomonadati</taxon>
        <taxon>Pseudomonadota</taxon>
        <taxon>Alphaproteobacteria</taxon>
        <taxon>Acetobacterales</taxon>
        <taxon>Acetobacteraceae</taxon>
        <taxon>Craurococcus</taxon>
    </lineage>
</organism>
<reference evidence="1 2" key="1">
    <citation type="journal article" date="2019" name="Int. J. Syst. Evol. Microbiol.">
        <title>The Global Catalogue of Microorganisms (GCM) 10K type strain sequencing project: providing services to taxonomists for standard genome sequencing and annotation.</title>
        <authorList>
            <consortium name="The Broad Institute Genomics Platform"/>
            <consortium name="The Broad Institute Genome Sequencing Center for Infectious Disease"/>
            <person name="Wu L."/>
            <person name="Ma J."/>
        </authorList>
    </citation>
    <scope>NUCLEOTIDE SEQUENCE [LARGE SCALE GENOMIC DNA]</scope>
    <source>
        <strain evidence="1 2">JCM 9933</strain>
    </source>
</reference>